<comment type="caution">
    <text evidence="1">The sequence shown here is derived from an EMBL/GenBank/DDBJ whole genome shotgun (WGS) entry which is preliminary data.</text>
</comment>
<dbReference type="EMBL" id="REGN01002970">
    <property type="protein sequence ID" value="RNA25168.1"/>
    <property type="molecule type" value="Genomic_DNA"/>
</dbReference>
<dbReference type="AlphaFoldDB" id="A0A3M7RPF8"/>
<sequence length="79" mass="9341">MVPRELANRRGIVDSNIRNIQLKINCMSVMKSICGIVLFNGNQMRDLAHLHCSRSNSNQEIDRANRFRSQVRLRERRFR</sequence>
<reference evidence="1 2" key="1">
    <citation type="journal article" date="2018" name="Sci. Rep.">
        <title>Genomic signatures of local adaptation to the degree of environmental predictability in rotifers.</title>
        <authorList>
            <person name="Franch-Gras L."/>
            <person name="Hahn C."/>
            <person name="Garcia-Roger E.M."/>
            <person name="Carmona M.J."/>
            <person name="Serra M."/>
            <person name="Gomez A."/>
        </authorList>
    </citation>
    <scope>NUCLEOTIDE SEQUENCE [LARGE SCALE GENOMIC DNA]</scope>
    <source>
        <strain evidence="1">HYR1</strain>
    </source>
</reference>
<accession>A0A3M7RPF8</accession>
<organism evidence="1 2">
    <name type="scientific">Brachionus plicatilis</name>
    <name type="common">Marine rotifer</name>
    <name type="synonym">Brachionus muelleri</name>
    <dbReference type="NCBI Taxonomy" id="10195"/>
    <lineage>
        <taxon>Eukaryota</taxon>
        <taxon>Metazoa</taxon>
        <taxon>Spiralia</taxon>
        <taxon>Gnathifera</taxon>
        <taxon>Rotifera</taxon>
        <taxon>Eurotatoria</taxon>
        <taxon>Monogononta</taxon>
        <taxon>Pseudotrocha</taxon>
        <taxon>Ploima</taxon>
        <taxon>Brachionidae</taxon>
        <taxon>Brachionus</taxon>
    </lineage>
</organism>
<evidence type="ECO:0000313" key="1">
    <source>
        <dbReference type="EMBL" id="RNA25168.1"/>
    </source>
</evidence>
<protein>
    <submittedName>
        <fullName evidence="1">Uncharacterized protein</fullName>
    </submittedName>
</protein>
<dbReference type="Proteomes" id="UP000276133">
    <property type="component" value="Unassembled WGS sequence"/>
</dbReference>
<evidence type="ECO:0000313" key="2">
    <source>
        <dbReference type="Proteomes" id="UP000276133"/>
    </source>
</evidence>
<keyword evidence="2" id="KW-1185">Reference proteome</keyword>
<gene>
    <name evidence="1" type="ORF">BpHYR1_003800</name>
</gene>
<name>A0A3M7RPF8_BRAPC</name>
<proteinExistence type="predicted"/>